<feature type="region of interest" description="Disordered" evidence="1">
    <location>
        <begin position="129"/>
        <end position="150"/>
    </location>
</feature>
<keyword evidence="3" id="KW-1185">Reference proteome</keyword>
<evidence type="ECO:0000256" key="1">
    <source>
        <dbReference type="SAM" id="MobiDB-lite"/>
    </source>
</evidence>
<dbReference type="AlphaFoldDB" id="A0A6J8D7R8"/>
<sequence length="260" mass="30775">MQKNEGPAENQYRQNIEQDNQNRNNIEQMVEMKLKQLENQMVQFMCLNTSITTQMMIQSQKHPTYQLRWEAQNQKQHPQNDQRAYNQGQSQLHENDPRLQYYPGQGQVHQNDQRQYKPEQGQFYQTDQRQYNPGQGQFHLNDPRQFNLGQGSADNIKPTWPPGPMLDLCPSNYLMGLQNRPQPPAYQQTSYHHNNKRVINEIHENKDNNKETLNYLTELNTQRQEENRVGVLIKDKQNEERDAKLAQAIDRFANTLVLNI</sequence>
<feature type="compositionally biased region" description="Polar residues" evidence="1">
    <location>
        <begin position="11"/>
        <end position="23"/>
    </location>
</feature>
<organism evidence="2 3">
    <name type="scientific">Mytilus coruscus</name>
    <name type="common">Sea mussel</name>
    <dbReference type="NCBI Taxonomy" id="42192"/>
    <lineage>
        <taxon>Eukaryota</taxon>
        <taxon>Metazoa</taxon>
        <taxon>Spiralia</taxon>
        <taxon>Lophotrochozoa</taxon>
        <taxon>Mollusca</taxon>
        <taxon>Bivalvia</taxon>
        <taxon>Autobranchia</taxon>
        <taxon>Pteriomorphia</taxon>
        <taxon>Mytilida</taxon>
        <taxon>Mytiloidea</taxon>
        <taxon>Mytilidae</taxon>
        <taxon>Mytilinae</taxon>
        <taxon>Mytilus</taxon>
    </lineage>
</organism>
<evidence type="ECO:0000313" key="2">
    <source>
        <dbReference type="EMBL" id="CAC5404763.1"/>
    </source>
</evidence>
<reference evidence="2 3" key="1">
    <citation type="submission" date="2020-06" db="EMBL/GenBank/DDBJ databases">
        <authorList>
            <person name="Li R."/>
            <person name="Bekaert M."/>
        </authorList>
    </citation>
    <scope>NUCLEOTIDE SEQUENCE [LARGE SCALE GENOMIC DNA]</scope>
    <source>
        <strain evidence="3">wild</strain>
    </source>
</reference>
<name>A0A6J8D7R8_MYTCO</name>
<feature type="region of interest" description="Disordered" evidence="1">
    <location>
        <begin position="1"/>
        <end position="23"/>
    </location>
</feature>
<dbReference type="EMBL" id="CACVKT020007030">
    <property type="protein sequence ID" value="CAC5404763.1"/>
    <property type="molecule type" value="Genomic_DNA"/>
</dbReference>
<accession>A0A6J8D7R8</accession>
<evidence type="ECO:0000313" key="3">
    <source>
        <dbReference type="Proteomes" id="UP000507470"/>
    </source>
</evidence>
<feature type="region of interest" description="Disordered" evidence="1">
    <location>
        <begin position="95"/>
        <end position="115"/>
    </location>
</feature>
<gene>
    <name evidence="2" type="ORF">MCOR_38519</name>
</gene>
<dbReference type="Proteomes" id="UP000507470">
    <property type="component" value="Unassembled WGS sequence"/>
</dbReference>
<protein>
    <submittedName>
        <fullName evidence="2">Uncharacterized protein</fullName>
    </submittedName>
</protein>
<proteinExistence type="predicted"/>